<name>A0A7W3NIE5_STRMR</name>
<comment type="caution">
    <text evidence="1">The sequence shown here is derived from an EMBL/GenBank/DDBJ whole genome shotgun (WGS) entry which is preliminary data.</text>
</comment>
<dbReference type="AlphaFoldDB" id="A0A7W3NIE5"/>
<reference evidence="1 2" key="1">
    <citation type="submission" date="2020-08" db="EMBL/GenBank/DDBJ databases">
        <title>Sequencing the genomes of 1000 actinobacteria strains.</title>
        <authorList>
            <person name="Klenk H.-P."/>
        </authorList>
    </citation>
    <scope>NUCLEOTIDE SEQUENCE [LARGE SCALE GENOMIC DNA]</scope>
    <source>
        <strain evidence="1 2">DSM 41827</strain>
    </source>
</reference>
<proteinExistence type="predicted"/>
<evidence type="ECO:0000313" key="1">
    <source>
        <dbReference type="EMBL" id="MBA9051032.1"/>
    </source>
</evidence>
<organism evidence="1 2">
    <name type="scientific">Streptomyces murinus</name>
    <dbReference type="NCBI Taxonomy" id="33900"/>
    <lineage>
        <taxon>Bacteria</taxon>
        <taxon>Bacillati</taxon>
        <taxon>Actinomycetota</taxon>
        <taxon>Actinomycetes</taxon>
        <taxon>Kitasatosporales</taxon>
        <taxon>Streptomycetaceae</taxon>
        <taxon>Streptomyces</taxon>
    </lineage>
</organism>
<protein>
    <submittedName>
        <fullName evidence="1">Uncharacterized protein</fullName>
    </submittedName>
</protein>
<evidence type="ECO:0000313" key="2">
    <source>
        <dbReference type="Proteomes" id="UP000577386"/>
    </source>
</evidence>
<sequence>MADTRPCPLGDRKPPLTRLSVARARQWPIVAPIGGPNFVLIGVTP</sequence>
<dbReference type="Proteomes" id="UP000577386">
    <property type="component" value="Unassembled WGS sequence"/>
</dbReference>
<dbReference type="EMBL" id="JACJIJ010000002">
    <property type="protein sequence ID" value="MBA9051032.1"/>
    <property type="molecule type" value="Genomic_DNA"/>
</dbReference>
<keyword evidence="2" id="KW-1185">Reference proteome</keyword>
<gene>
    <name evidence="1" type="ORF">HDA42_000210</name>
</gene>
<accession>A0A7W3NIE5</accession>